<feature type="domain" description="Amidase" evidence="3">
    <location>
        <begin position="79"/>
        <end position="218"/>
    </location>
</feature>
<dbReference type="GO" id="GO:0016787">
    <property type="term" value="F:hydrolase activity"/>
    <property type="evidence" value="ECO:0007669"/>
    <property type="project" value="UniProtKB-KW"/>
</dbReference>
<gene>
    <name evidence="4" type="ORF">TCE0_015f01640</name>
</gene>
<evidence type="ECO:0000313" key="5">
    <source>
        <dbReference type="Proteomes" id="UP000053095"/>
    </source>
</evidence>
<name>A0A6V8GYW1_TALPI</name>
<proteinExistence type="inferred from homology"/>
<evidence type="ECO:0000313" key="4">
    <source>
        <dbReference type="EMBL" id="GAM34211.1"/>
    </source>
</evidence>
<dbReference type="Pfam" id="PF01425">
    <property type="entry name" value="Amidase"/>
    <property type="match status" value="2"/>
</dbReference>
<evidence type="ECO:0000259" key="3">
    <source>
        <dbReference type="Pfam" id="PF01425"/>
    </source>
</evidence>
<dbReference type="EMBL" id="DF933811">
    <property type="protein sequence ID" value="GAM34211.1"/>
    <property type="molecule type" value="Genomic_DNA"/>
</dbReference>
<dbReference type="Gene3D" id="3.90.1300.10">
    <property type="entry name" value="Amidase signature (AS) domain"/>
    <property type="match status" value="2"/>
</dbReference>
<dbReference type="SUPFAM" id="SSF75304">
    <property type="entry name" value="Amidase signature (AS) enzymes"/>
    <property type="match status" value="1"/>
</dbReference>
<organism evidence="4 5">
    <name type="scientific">Talaromyces pinophilus</name>
    <name type="common">Penicillium pinophilum</name>
    <dbReference type="NCBI Taxonomy" id="128442"/>
    <lineage>
        <taxon>Eukaryota</taxon>
        <taxon>Fungi</taxon>
        <taxon>Dikarya</taxon>
        <taxon>Ascomycota</taxon>
        <taxon>Pezizomycotina</taxon>
        <taxon>Eurotiomycetes</taxon>
        <taxon>Eurotiomycetidae</taxon>
        <taxon>Eurotiales</taxon>
        <taxon>Trichocomaceae</taxon>
        <taxon>Talaromyces</taxon>
        <taxon>Talaromyces sect. Talaromyces</taxon>
    </lineage>
</organism>
<keyword evidence="2" id="KW-0378">Hydrolase</keyword>
<sequence length="918" mass="102173">MSPEPGYKVIAKRVQTELAAKIPQEWRLGSDLLDLKQKDVTRIPAKSGILSQDELLITQTDATGILAKVHTGEWKAHQVTLAFCKRAAIAQQLVNCLTEICFDEALKLALWQDEQFAQNGGKVVGPLHGLPVSIKDHVNVTGLRTTLGYISWADNIPSQDAIYVKTLKKAGAIIFVKTTMPVTGMAIETVSNLWGRTTNGFNRDLVAGGSSGGDGALVESLVPSMVSTASVHLDEGLVMMGLQQAYEGLEEYPRDGHWDEDPSVMRMSWEPNPAVAEKLSIGILGFDGVVMPHPPILRGLREAAKKLRAAGHEVVEIAPYQHLRAWEIAYPLYYATGAKEIKANIAAGDEPWFPAIEKLHQNPDLKELSAKEVYNLQAAQDEYRGEYLRYWNDTVKLTSTGRPIDALLCPINPCASYPHDFLTWWGYATQWSLLDYPGIILPVGFADKDIDLKDTTYKPINNQDQENYDIYDPILWDKAPISLQLVARNLEDEKLLAIDLVGSVYQGGEGWYEVGGTLAYRELCRFPPPISTRLSPDSELNATLNVVLGYSVKLKGILNSLGMSGVPSIVPPLHLVLHNSFDIPAEYHETLRRNELKEVTLEGDIQPDEHYLSLLNPSSRATVAIPQLSQSIIKLNLGHFTWGFPIGFLSTLGELLPDLKCLRLYRQNITGPNADTRRDAQQFLYRIPDLVDLYLSDVHGDPDFFIGLGKAFKRPGQQGLVILHVEYTFEDDIDDFILKLPIPELRELIHPAIADLNFNMNPKPSKPRGIVPWPPSGTPGILEALLGDTTAPQRLKELSLLRVAIRLERPDIHLVTLLAILTLCPTLQAVEIVTIPSILDESHNQVMNGPNRNPRILLPTLDDVRIVAQSCPNLRRVYTNFSRVPSFGTAHWYKEDGVWKGGIEIPENPIDFTVNQHM</sequence>
<reference evidence="5" key="1">
    <citation type="journal article" date="2015" name="Genome Announc.">
        <title>Draft genome sequence of Talaromyces cellulolyticus strain Y-94, a source of lignocellulosic biomass-degrading enzymes.</title>
        <authorList>
            <person name="Fujii T."/>
            <person name="Koike H."/>
            <person name="Sawayama S."/>
            <person name="Yano S."/>
            <person name="Inoue H."/>
        </authorList>
    </citation>
    <scope>NUCLEOTIDE SEQUENCE [LARGE SCALE GENOMIC DNA]</scope>
    <source>
        <strain evidence="5">Y-94</strain>
    </source>
</reference>
<dbReference type="Proteomes" id="UP000053095">
    <property type="component" value="Unassembled WGS sequence"/>
</dbReference>
<dbReference type="InterPro" id="IPR023631">
    <property type="entry name" value="Amidase_dom"/>
</dbReference>
<protein>
    <recommendedName>
        <fullName evidence="3">Amidase domain-containing protein</fullName>
    </recommendedName>
</protein>
<dbReference type="PANTHER" id="PTHR46072">
    <property type="entry name" value="AMIDASE-RELATED-RELATED"/>
    <property type="match status" value="1"/>
</dbReference>
<keyword evidence="5" id="KW-1185">Reference proteome</keyword>
<evidence type="ECO:0000256" key="1">
    <source>
        <dbReference type="ARBA" id="ARBA00009199"/>
    </source>
</evidence>
<dbReference type="AlphaFoldDB" id="A0A6V8GYW1"/>
<accession>A0A6V8GYW1</accession>
<dbReference type="InterPro" id="IPR036928">
    <property type="entry name" value="AS_sf"/>
</dbReference>
<evidence type="ECO:0000256" key="2">
    <source>
        <dbReference type="ARBA" id="ARBA00022801"/>
    </source>
</evidence>
<comment type="similarity">
    <text evidence="1">Belongs to the amidase family.</text>
</comment>
<feature type="domain" description="Amidase" evidence="3">
    <location>
        <begin position="266"/>
        <end position="496"/>
    </location>
</feature>
<comment type="caution">
    <text evidence="4">The sequence shown here is derived from an EMBL/GenBank/DDBJ whole genome shotgun (WGS) entry which is preliminary data.</text>
</comment>